<dbReference type="InterPro" id="IPR001806">
    <property type="entry name" value="Small_GTPase"/>
</dbReference>
<dbReference type="GO" id="GO:0005525">
    <property type="term" value="F:GTP binding"/>
    <property type="evidence" value="ECO:0007669"/>
    <property type="project" value="InterPro"/>
</dbReference>
<gene>
    <name evidence="2" type="ORF">M569_08062</name>
</gene>
<dbReference type="Proteomes" id="UP000015453">
    <property type="component" value="Unassembled WGS sequence"/>
</dbReference>
<evidence type="ECO:0000256" key="1">
    <source>
        <dbReference type="ARBA" id="ARBA00022741"/>
    </source>
</evidence>
<proteinExistence type="predicted"/>
<feature type="non-terminal residue" evidence="2">
    <location>
        <position position="1"/>
    </location>
</feature>
<protein>
    <recommendedName>
        <fullName evidence="4">Septum-promoting GTP-binding protein 1</fullName>
    </recommendedName>
</protein>
<accession>S8DU33</accession>
<organism evidence="2 3">
    <name type="scientific">Genlisea aurea</name>
    <dbReference type="NCBI Taxonomy" id="192259"/>
    <lineage>
        <taxon>Eukaryota</taxon>
        <taxon>Viridiplantae</taxon>
        <taxon>Streptophyta</taxon>
        <taxon>Embryophyta</taxon>
        <taxon>Tracheophyta</taxon>
        <taxon>Spermatophyta</taxon>
        <taxon>Magnoliopsida</taxon>
        <taxon>eudicotyledons</taxon>
        <taxon>Gunneridae</taxon>
        <taxon>Pentapetalae</taxon>
        <taxon>asterids</taxon>
        <taxon>lamiids</taxon>
        <taxon>Lamiales</taxon>
        <taxon>Lentibulariaceae</taxon>
        <taxon>Genlisea</taxon>
    </lineage>
</organism>
<dbReference type="PANTHER" id="PTHR47978">
    <property type="match status" value="1"/>
</dbReference>
<reference evidence="2 3" key="1">
    <citation type="journal article" date="2013" name="BMC Genomics">
        <title>The miniature genome of a carnivorous plant Genlisea aurea contains a low number of genes and short non-coding sequences.</title>
        <authorList>
            <person name="Leushkin E.V."/>
            <person name="Sutormin R.A."/>
            <person name="Nabieva E.R."/>
            <person name="Penin A.A."/>
            <person name="Kondrashov A.S."/>
            <person name="Logacheva M.D."/>
        </authorList>
    </citation>
    <scope>NUCLEOTIDE SEQUENCE [LARGE SCALE GENOMIC DNA]</scope>
</reference>
<dbReference type="PRINTS" id="PR00449">
    <property type="entry name" value="RASTRNSFRMNG"/>
</dbReference>
<evidence type="ECO:0000313" key="3">
    <source>
        <dbReference type="Proteomes" id="UP000015453"/>
    </source>
</evidence>
<dbReference type="OrthoDB" id="6585768at2759"/>
<dbReference type="Gene3D" id="3.40.50.300">
    <property type="entry name" value="P-loop containing nucleotide triphosphate hydrolases"/>
    <property type="match status" value="1"/>
</dbReference>
<name>S8DU33_9LAMI</name>
<evidence type="ECO:0000313" key="2">
    <source>
        <dbReference type="EMBL" id="EPS66713.1"/>
    </source>
</evidence>
<keyword evidence="3" id="KW-1185">Reference proteome</keyword>
<dbReference type="EMBL" id="AUSU01003520">
    <property type="protein sequence ID" value="EPS66713.1"/>
    <property type="molecule type" value="Genomic_DNA"/>
</dbReference>
<dbReference type="PROSITE" id="PS51419">
    <property type="entry name" value="RAB"/>
    <property type="match status" value="1"/>
</dbReference>
<sequence>SDVVSVKISLMGDSHTGKTSFLKTYAGDGDISDQVDKTLSVQGATISYSISVVGGDVESSTHQIPSACRDSMAMFFMFDLTSRRTMNSVIEWYKVARKWNPTAIAVLIGTKFDEFVDLPIDLQWAIASQARSLAKAMNATLFFSSSAYNINVNKIFKFVTAKLFDLQWNLERNLTIGEPIIDF</sequence>
<dbReference type="InterPro" id="IPR027417">
    <property type="entry name" value="P-loop_NTPase"/>
</dbReference>
<dbReference type="Pfam" id="PF00071">
    <property type="entry name" value="Ras"/>
    <property type="match status" value="1"/>
</dbReference>
<dbReference type="GO" id="GO:0003924">
    <property type="term" value="F:GTPase activity"/>
    <property type="evidence" value="ECO:0007669"/>
    <property type="project" value="InterPro"/>
</dbReference>
<dbReference type="SMART" id="SM00175">
    <property type="entry name" value="RAB"/>
    <property type="match status" value="1"/>
</dbReference>
<evidence type="ECO:0008006" key="4">
    <source>
        <dbReference type="Google" id="ProtNLM"/>
    </source>
</evidence>
<dbReference type="AlphaFoldDB" id="S8DU33"/>
<keyword evidence="1" id="KW-0547">Nucleotide-binding</keyword>
<comment type="caution">
    <text evidence="2">The sequence shown here is derived from an EMBL/GenBank/DDBJ whole genome shotgun (WGS) entry which is preliminary data.</text>
</comment>
<dbReference type="SUPFAM" id="SSF52540">
    <property type="entry name" value="P-loop containing nucleoside triphosphate hydrolases"/>
    <property type="match status" value="1"/>
</dbReference>